<proteinExistence type="predicted"/>
<evidence type="ECO:0000313" key="3">
    <source>
        <dbReference type="Proteomes" id="UP000799444"/>
    </source>
</evidence>
<sequence length="169" mass="17330">MVKVLDNRVVDLDLLPGTEEQRKEAAQARFGLQQSVEPVPTGDPKNQTAAQNAGNAGAAVVGALAGTVKDLGDTTFNTVGTLGEGLAGTVTGLGKGLGSAAMYGGSTLGGAGKSVGRGLGLGGKPEGPDETTAVTEQAADQKKRRKSEHEDNIEALEKFEEKKPIKMEE</sequence>
<keyword evidence="3" id="KW-1185">Reference proteome</keyword>
<name>A0A9P4V6K8_9PLEO</name>
<dbReference type="Proteomes" id="UP000799444">
    <property type="component" value="Unassembled WGS sequence"/>
</dbReference>
<organism evidence="2 3">
    <name type="scientific">Polyplosphaeria fusca</name>
    <dbReference type="NCBI Taxonomy" id="682080"/>
    <lineage>
        <taxon>Eukaryota</taxon>
        <taxon>Fungi</taxon>
        <taxon>Dikarya</taxon>
        <taxon>Ascomycota</taxon>
        <taxon>Pezizomycotina</taxon>
        <taxon>Dothideomycetes</taxon>
        <taxon>Pleosporomycetidae</taxon>
        <taxon>Pleosporales</taxon>
        <taxon>Tetraplosphaeriaceae</taxon>
        <taxon>Polyplosphaeria</taxon>
    </lineage>
</organism>
<dbReference type="EMBL" id="ML996116">
    <property type="protein sequence ID" value="KAF2737490.1"/>
    <property type="molecule type" value="Genomic_DNA"/>
</dbReference>
<feature type="region of interest" description="Disordered" evidence="1">
    <location>
        <begin position="116"/>
        <end position="169"/>
    </location>
</feature>
<reference evidence="2" key="1">
    <citation type="journal article" date="2020" name="Stud. Mycol.">
        <title>101 Dothideomycetes genomes: a test case for predicting lifestyles and emergence of pathogens.</title>
        <authorList>
            <person name="Haridas S."/>
            <person name="Albert R."/>
            <person name="Binder M."/>
            <person name="Bloem J."/>
            <person name="Labutti K."/>
            <person name="Salamov A."/>
            <person name="Andreopoulos B."/>
            <person name="Baker S."/>
            <person name="Barry K."/>
            <person name="Bills G."/>
            <person name="Bluhm B."/>
            <person name="Cannon C."/>
            <person name="Castanera R."/>
            <person name="Culley D."/>
            <person name="Daum C."/>
            <person name="Ezra D."/>
            <person name="Gonzalez J."/>
            <person name="Henrissat B."/>
            <person name="Kuo A."/>
            <person name="Liang C."/>
            <person name="Lipzen A."/>
            <person name="Lutzoni F."/>
            <person name="Magnuson J."/>
            <person name="Mondo S."/>
            <person name="Nolan M."/>
            <person name="Ohm R."/>
            <person name="Pangilinan J."/>
            <person name="Park H.-J."/>
            <person name="Ramirez L."/>
            <person name="Alfaro M."/>
            <person name="Sun H."/>
            <person name="Tritt A."/>
            <person name="Yoshinaga Y."/>
            <person name="Zwiers L.-H."/>
            <person name="Turgeon B."/>
            <person name="Goodwin S."/>
            <person name="Spatafora J."/>
            <person name="Crous P."/>
            <person name="Grigoriev I."/>
        </authorList>
    </citation>
    <scope>NUCLEOTIDE SEQUENCE</scope>
    <source>
        <strain evidence="2">CBS 125425</strain>
    </source>
</reference>
<evidence type="ECO:0000256" key="1">
    <source>
        <dbReference type="SAM" id="MobiDB-lite"/>
    </source>
</evidence>
<dbReference type="AlphaFoldDB" id="A0A9P4V6K8"/>
<dbReference type="OrthoDB" id="3799844at2759"/>
<feature type="compositionally biased region" description="Gly residues" evidence="1">
    <location>
        <begin position="116"/>
        <end position="125"/>
    </location>
</feature>
<gene>
    <name evidence="2" type="ORF">EJ04DRAFT_561644</name>
</gene>
<accession>A0A9P4V6K8</accession>
<feature type="compositionally biased region" description="Basic and acidic residues" evidence="1">
    <location>
        <begin position="147"/>
        <end position="169"/>
    </location>
</feature>
<evidence type="ECO:0000313" key="2">
    <source>
        <dbReference type="EMBL" id="KAF2737490.1"/>
    </source>
</evidence>
<protein>
    <submittedName>
        <fullName evidence="2">Uncharacterized protein</fullName>
    </submittedName>
</protein>
<comment type="caution">
    <text evidence="2">The sequence shown here is derived from an EMBL/GenBank/DDBJ whole genome shotgun (WGS) entry which is preliminary data.</text>
</comment>